<evidence type="ECO:0000256" key="5">
    <source>
        <dbReference type="ARBA" id="ARBA00023146"/>
    </source>
</evidence>
<dbReference type="Proteomes" id="UP000663881">
    <property type="component" value="Unassembled WGS sequence"/>
</dbReference>
<dbReference type="PANTHER" id="PTHR43097">
    <property type="entry name" value="GLUTAMINE-TRNA LIGASE"/>
    <property type="match status" value="1"/>
</dbReference>
<feature type="domain" description="Glutamyl/glutaminyl-tRNA synthetase class Ib anti-codon binding" evidence="8">
    <location>
        <begin position="62"/>
        <end position="105"/>
    </location>
</feature>
<dbReference type="SUPFAM" id="SSF52374">
    <property type="entry name" value="Nucleotidylyl transferase"/>
    <property type="match status" value="1"/>
</dbReference>
<reference evidence="9" key="1">
    <citation type="submission" date="2021-02" db="EMBL/GenBank/DDBJ databases">
        <authorList>
            <person name="Nowell W R."/>
        </authorList>
    </citation>
    <scope>NUCLEOTIDE SEQUENCE</scope>
</reference>
<dbReference type="InterPro" id="IPR020059">
    <property type="entry name" value="Glu/Gln-tRNA-synth_Ib_codon-bd"/>
</dbReference>
<keyword evidence="1 6" id="KW-0436">Ligase</keyword>
<dbReference type="GO" id="GO:0017101">
    <property type="term" value="C:aminoacyl-tRNA synthetase multienzyme complex"/>
    <property type="evidence" value="ECO:0007669"/>
    <property type="project" value="TreeGrafter"/>
</dbReference>
<evidence type="ECO:0000259" key="8">
    <source>
        <dbReference type="Pfam" id="PF03950"/>
    </source>
</evidence>
<dbReference type="Gene3D" id="1.10.1160.10">
    <property type="entry name" value="Glutamyl-trna Synthetase, Domain 2"/>
    <property type="match status" value="1"/>
</dbReference>
<sequence>ENNVVRDWDDPRLYTLTALRRRGFPPEAINLFCARIGVTMSQTVLHPDMLDACVREVLNATAPRVMVVLEPLKVTITNFPYENMIELPVLNIPGEESNGSHTIKFD</sequence>
<dbReference type="InterPro" id="IPR020058">
    <property type="entry name" value="Glu/Gln-tRNA-synth_Ib_cat-dom"/>
</dbReference>
<evidence type="ECO:0000256" key="3">
    <source>
        <dbReference type="ARBA" id="ARBA00022840"/>
    </source>
</evidence>
<feature type="domain" description="Glutamyl/glutaminyl-tRNA synthetase class Ib catalytic" evidence="7">
    <location>
        <begin position="3"/>
        <end position="59"/>
    </location>
</feature>
<dbReference type="InterPro" id="IPR020061">
    <property type="entry name" value="Glu_tRNA_lig_a-bdl"/>
</dbReference>
<gene>
    <name evidence="9" type="ORF">OKA104_LOCUS51119</name>
</gene>
<dbReference type="Pfam" id="PF00749">
    <property type="entry name" value="tRNA-synt_1c"/>
    <property type="match status" value="1"/>
</dbReference>
<dbReference type="GO" id="GO:0005829">
    <property type="term" value="C:cytosol"/>
    <property type="evidence" value="ECO:0007669"/>
    <property type="project" value="TreeGrafter"/>
</dbReference>
<evidence type="ECO:0008006" key="11">
    <source>
        <dbReference type="Google" id="ProtNLM"/>
    </source>
</evidence>
<dbReference type="GO" id="GO:0006425">
    <property type="term" value="P:glutaminyl-tRNA aminoacylation"/>
    <property type="evidence" value="ECO:0007669"/>
    <property type="project" value="TreeGrafter"/>
</dbReference>
<protein>
    <recommendedName>
        <fullName evidence="11">Glutamine--tRNA ligase</fullName>
    </recommendedName>
</protein>
<dbReference type="Gene3D" id="2.40.240.10">
    <property type="entry name" value="Ribosomal Protein L25, Chain P"/>
    <property type="match status" value="1"/>
</dbReference>
<feature type="non-terminal residue" evidence="9">
    <location>
        <position position="106"/>
    </location>
</feature>
<evidence type="ECO:0000256" key="6">
    <source>
        <dbReference type="RuleBase" id="RU363037"/>
    </source>
</evidence>
<dbReference type="GO" id="GO:0004819">
    <property type="term" value="F:glutamine-tRNA ligase activity"/>
    <property type="evidence" value="ECO:0007669"/>
    <property type="project" value="TreeGrafter"/>
</dbReference>
<dbReference type="EMBL" id="CAJOAY010027071">
    <property type="protein sequence ID" value="CAF4395756.1"/>
    <property type="molecule type" value="Genomic_DNA"/>
</dbReference>
<comment type="similarity">
    <text evidence="6">Belongs to the class-I aminoacyl-tRNA synthetase family.</text>
</comment>
<keyword evidence="5 6" id="KW-0030">Aminoacyl-tRNA synthetase</keyword>
<dbReference type="InterPro" id="IPR020056">
    <property type="entry name" value="Rbsml_bL25/Gln-tRNA_synth_N"/>
</dbReference>
<evidence type="ECO:0000313" key="10">
    <source>
        <dbReference type="Proteomes" id="UP000663881"/>
    </source>
</evidence>
<dbReference type="GO" id="GO:0005524">
    <property type="term" value="F:ATP binding"/>
    <property type="evidence" value="ECO:0007669"/>
    <property type="project" value="UniProtKB-KW"/>
</dbReference>
<name>A0A820NXY6_9BILA</name>
<dbReference type="InterPro" id="IPR050132">
    <property type="entry name" value="Gln/Glu-tRNA_Ligase"/>
</dbReference>
<dbReference type="AlphaFoldDB" id="A0A820NXY6"/>
<keyword evidence="3 6" id="KW-0067">ATP-binding</keyword>
<dbReference type="Pfam" id="PF03950">
    <property type="entry name" value="tRNA-synt_1c_C"/>
    <property type="match status" value="1"/>
</dbReference>
<feature type="non-terminal residue" evidence="9">
    <location>
        <position position="1"/>
    </location>
</feature>
<organism evidence="9 10">
    <name type="scientific">Adineta steineri</name>
    <dbReference type="NCBI Taxonomy" id="433720"/>
    <lineage>
        <taxon>Eukaryota</taxon>
        <taxon>Metazoa</taxon>
        <taxon>Spiralia</taxon>
        <taxon>Gnathifera</taxon>
        <taxon>Rotifera</taxon>
        <taxon>Eurotatoria</taxon>
        <taxon>Bdelloidea</taxon>
        <taxon>Adinetida</taxon>
        <taxon>Adinetidae</taxon>
        <taxon>Adineta</taxon>
    </lineage>
</organism>
<proteinExistence type="inferred from homology"/>
<comment type="caution">
    <text evidence="9">The sequence shown here is derived from an EMBL/GenBank/DDBJ whole genome shotgun (WGS) entry which is preliminary data.</text>
</comment>
<evidence type="ECO:0000256" key="4">
    <source>
        <dbReference type="ARBA" id="ARBA00022917"/>
    </source>
</evidence>
<dbReference type="PANTHER" id="PTHR43097:SF4">
    <property type="entry name" value="GLUTAMINE--TRNA LIGASE"/>
    <property type="match status" value="1"/>
</dbReference>
<dbReference type="InterPro" id="IPR011035">
    <property type="entry name" value="Ribosomal_bL25/Gln-tRNA_synth"/>
</dbReference>
<evidence type="ECO:0000313" key="9">
    <source>
        <dbReference type="EMBL" id="CAF4395756.1"/>
    </source>
</evidence>
<evidence type="ECO:0000259" key="7">
    <source>
        <dbReference type="Pfam" id="PF00749"/>
    </source>
</evidence>
<accession>A0A820NXY6</accession>
<keyword evidence="2 6" id="KW-0547">Nucleotide-binding</keyword>
<evidence type="ECO:0000256" key="2">
    <source>
        <dbReference type="ARBA" id="ARBA00022741"/>
    </source>
</evidence>
<dbReference type="SUPFAM" id="SSF50715">
    <property type="entry name" value="Ribosomal protein L25-like"/>
    <property type="match status" value="1"/>
</dbReference>
<evidence type="ECO:0000256" key="1">
    <source>
        <dbReference type="ARBA" id="ARBA00022598"/>
    </source>
</evidence>
<keyword evidence="4 6" id="KW-0648">Protein biosynthesis</keyword>